<feature type="non-terminal residue" evidence="2">
    <location>
        <position position="1"/>
    </location>
</feature>
<organism evidence="2 3">
    <name type="scientific">Colocasia esculenta</name>
    <name type="common">Wild taro</name>
    <name type="synonym">Arum esculentum</name>
    <dbReference type="NCBI Taxonomy" id="4460"/>
    <lineage>
        <taxon>Eukaryota</taxon>
        <taxon>Viridiplantae</taxon>
        <taxon>Streptophyta</taxon>
        <taxon>Embryophyta</taxon>
        <taxon>Tracheophyta</taxon>
        <taxon>Spermatophyta</taxon>
        <taxon>Magnoliopsida</taxon>
        <taxon>Liliopsida</taxon>
        <taxon>Araceae</taxon>
        <taxon>Aroideae</taxon>
        <taxon>Colocasieae</taxon>
        <taxon>Colocasia</taxon>
    </lineage>
</organism>
<sequence length="166" mass="19179">MECAEEDQVRLAVYQLKGPAHEWWRVQRQTHFPGKHLDQIMWQRFLGVPDYARREKRDQFHELVQGDLIVTQYHQRFVRLLSHVPHVANSEQACAKRFIARLRPDLREQAEASNLVIGGVIVELGARRRWPLRCEDPNGSALLLKPFRVPGSVGGDSENRVLGLGR</sequence>
<evidence type="ECO:0000259" key="1">
    <source>
        <dbReference type="Pfam" id="PF03732"/>
    </source>
</evidence>
<keyword evidence="3" id="KW-1185">Reference proteome</keyword>
<feature type="domain" description="Retrotransposon gag" evidence="1">
    <location>
        <begin position="10"/>
        <end position="103"/>
    </location>
</feature>
<protein>
    <recommendedName>
        <fullName evidence="1">Retrotransposon gag domain-containing protein</fullName>
    </recommendedName>
</protein>
<dbReference type="AlphaFoldDB" id="A0A843V4C0"/>
<accession>A0A843V4C0</accession>
<proteinExistence type="predicted"/>
<evidence type="ECO:0000313" key="3">
    <source>
        <dbReference type="Proteomes" id="UP000652761"/>
    </source>
</evidence>
<gene>
    <name evidence="2" type="ORF">Taro_019053</name>
</gene>
<dbReference type="Proteomes" id="UP000652761">
    <property type="component" value="Unassembled WGS sequence"/>
</dbReference>
<comment type="caution">
    <text evidence="2">The sequence shown here is derived from an EMBL/GenBank/DDBJ whole genome shotgun (WGS) entry which is preliminary data.</text>
</comment>
<dbReference type="InterPro" id="IPR005162">
    <property type="entry name" value="Retrotrans_gag_dom"/>
</dbReference>
<dbReference type="EMBL" id="NMUH01000907">
    <property type="protein sequence ID" value="MQL86519.1"/>
    <property type="molecule type" value="Genomic_DNA"/>
</dbReference>
<name>A0A843V4C0_COLES</name>
<evidence type="ECO:0000313" key="2">
    <source>
        <dbReference type="EMBL" id="MQL86519.1"/>
    </source>
</evidence>
<dbReference type="Pfam" id="PF03732">
    <property type="entry name" value="Retrotrans_gag"/>
    <property type="match status" value="1"/>
</dbReference>
<dbReference type="OrthoDB" id="2272416at2759"/>
<reference evidence="2" key="1">
    <citation type="submission" date="2017-07" db="EMBL/GenBank/DDBJ databases">
        <title>Taro Niue Genome Assembly and Annotation.</title>
        <authorList>
            <person name="Atibalentja N."/>
            <person name="Keating K."/>
            <person name="Fields C.J."/>
        </authorList>
    </citation>
    <scope>NUCLEOTIDE SEQUENCE</scope>
    <source>
        <strain evidence="2">Niue_2</strain>
        <tissue evidence="2">Leaf</tissue>
    </source>
</reference>